<dbReference type="CDD" id="cd03784">
    <property type="entry name" value="GT1_Gtf-like"/>
    <property type="match status" value="1"/>
</dbReference>
<dbReference type="InterPro" id="IPR004276">
    <property type="entry name" value="GlycoTrans_28_N"/>
</dbReference>
<dbReference type="GO" id="GO:0006629">
    <property type="term" value="P:lipid metabolic process"/>
    <property type="evidence" value="ECO:0007669"/>
    <property type="project" value="UniProtKB-KW"/>
</dbReference>
<dbReference type="Gene3D" id="3.40.50.2000">
    <property type="entry name" value="Glycogen Phosphorylase B"/>
    <property type="match status" value="2"/>
</dbReference>
<dbReference type="FunFam" id="3.40.50.2000:FF:000100">
    <property type="entry name" value="Glycosyltransferase family 1 protein"/>
    <property type="match status" value="1"/>
</dbReference>
<dbReference type="PANTHER" id="PTHR48050">
    <property type="entry name" value="STEROL 3-BETA-GLUCOSYLTRANSFERASE"/>
    <property type="match status" value="1"/>
</dbReference>
<protein>
    <recommendedName>
        <fullName evidence="9">Glycosyltransferase family 28 N-terminal domain-containing protein</fullName>
    </recommendedName>
</protein>
<keyword evidence="2" id="KW-0808">Transferase</keyword>
<dbReference type="Proteomes" id="UP001153461">
    <property type="component" value="Unassembled WGS sequence"/>
</dbReference>
<reference evidence="7" key="1">
    <citation type="submission" date="2021-07" db="EMBL/GenBank/DDBJ databases">
        <authorList>
            <person name="Branca A.L. A."/>
        </authorList>
    </citation>
    <scope>NUCLEOTIDE SEQUENCE</scope>
</reference>
<feature type="compositionally biased region" description="Polar residues" evidence="4">
    <location>
        <begin position="621"/>
        <end position="630"/>
    </location>
</feature>
<evidence type="ECO:0000256" key="2">
    <source>
        <dbReference type="ARBA" id="ARBA00022679"/>
    </source>
</evidence>
<comment type="subcellular location">
    <subcellularLocation>
        <location evidence="1">Endomembrane system</location>
        <topology evidence="1">Peripheral membrane protein</topology>
    </subcellularLocation>
</comment>
<dbReference type="InterPro" id="IPR050426">
    <property type="entry name" value="Glycosyltransferase_28"/>
</dbReference>
<comment type="caution">
    <text evidence="7">The sequence shown here is derived from an EMBL/GenBank/DDBJ whole genome shotgun (WGS) entry which is preliminary data.</text>
</comment>
<dbReference type="InterPro" id="IPR002213">
    <property type="entry name" value="UDP_glucos_trans"/>
</dbReference>
<evidence type="ECO:0000256" key="1">
    <source>
        <dbReference type="ARBA" id="ARBA00004184"/>
    </source>
</evidence>
<dbReference type="SUPFAM" id="SSF53756">
    <property type="entry name" value="UDP-Glycosyltransferase/glycogen phosphorylase"/>
    <property type="match status" value="1"/>
</dbReference>
<dbReference type="PANTHER" id="PTHR48050:SF27">
    <property type="entry name" value="GLUCOSYLTRANSFERASE, PUTATIVE (AFU_ORTHOLOGUE AFUA_7G04880)-RELATED"/>
    <property type="match status" value="1"/>
</dbReference>
<dbReference type="GO" id="GO:0005975">
    <property type="term" value="P:carbohydrate metabolic process"/>
    <property type="evidence" value="ECO:0007669"/>
    <property type="project" value="InterPro"/>
</dbReference>
<evidence type="ECO:0000259" key="6">
    <source>
        <dbReference type="Pfam" id="PF06722"/>
    </source>
</evidence>
<feature type="compositionally biased region" description="Basic and acidic residues" evidence="4">
    <location>
        <begin position="650"/>
        <end position="659"/>
    </location>
</feature>
<sequence>MEHHKTYSKEGNTAPYQPHDQPPPPYDAIPQDLTEAQGISVNDDGRVVVDASSRLCRSLSKLLPHVIPQTLPPPDYSERVSTFKFPLNIVIQIVGSRGDVQPFVALGTELQKTGHRVRIATHNVFEQFILEAGLEFYPIGGDPADLMSYMVKNPGLIPSLDSVREGDIQKKRLMMAEILHGCWQSCLMPDPITNAPFVANAIIANPPSFAHVHCAQALGIPLHLMFTMPWSPTKAFSHPLANLKNMPADQGWLNHVSYSVVDWLSWQGLGGVINDWRKHELELEPISLSDGPFILSKLNVPYTYCWSPGLVPKPDDWSHNFDVCGFFFRDPPDYQPPLEIAQFLNAGPPPVYFGFGSIVLDDPEQITKTILQTVKETGVRAVISRGWSKLGGVAPGELSGDDVLFIDDCPHEWLFEQVSAVVHHGGAGTTACGLRNGKPTIIVPFFGDQPFWGEMVSAAGAGPDPIPYKQLKVATLAQAVRFCLTTEAVRSAQGIAAKMQQDEGVKTAVASFHRNLPQGLVECDLLPEFPACWRYRLGKKRFRLSKIAAEILVEKNLLDVKNLKPYQPNPITIENTRWDPVTGISSAGMGLTFDMLKAGGDIFYKPYKVYQDGRTSPLPSPSGSENNPAQLSPGDSARSIGKAQSTNDFATRRNVEPKQKGRGVAMAAASTHASGKLLGKMASGLMVDLPLAAAEGFRVLPGLYGEKVPEYGKVKDWKSGAVAGAKSFTIGMGEAVTGVFYQPYKGARDGGAAGFAGGLLKGTFGVVGKMAHGKDILHLWAPSGALSPFTFADFLPTKGSLGLVAYPSQGIKQSIHSALHKSTRKLIMAALHLEGYDMLRQERVRGIEDRMVIERFTAMTQNDFDHNIDYI</sequence>
<dbReference type="Pfam" id="PF06722">
    <property type="entry name" value="EryCIII-like_C"/>
    <property type="match status" value="1"/>
</dbReference>
<name>A0A9W4HD86_PENNA</name>
<dbReference type="FunFam" id="3.40.50.2000:FF:000009">
    <property type="entry name" value="Sterol 3-beta-glucosyltransferase UGT80A2"/>
    <property type="match status" value="1"/>
</dbReference>
<dbReference type="EMBL" id="CAJVNV010000044">
    <property type="protein sequence ID" value="CAG7990648.1"/>
    <property type="molecule type" value="Genomic_DNA"/>
</dbReference>
<dbReference type="GO" id="GO:0016906">
    <property type="term" value="F:sterol 3-beta-glucosyltransferase activity"/>
    <property type="evidence" value="ECO:0007669"/>
    <property type="project" value="UniProtKB-ARBA"/>
</dbReference>
<evidence type="ECO:0000313" key="7">
    <source>
        <dbReference type="EMBL" id="CAG7990648.1"/>
    </source>
</evidence>
<proteinExistence type="predicted"/>
<dbReference type="InterPro" id="IPR010610">
    <property type="entry name" value="EryCIII-like_C"/>
</dbReference>
<feature type="domain" description="Erythromycin biosynthesis protein CIII-like C-terminal" evidence="6">
    <location>
        <begin position="401"/>
        <end position="493"/>
    </location>
</feature>
<dbReference type="AlphaFoldDB" id="A0A9W4HD86"/>
<organism evidence="7 8">
    <name type="scientific">Penicillium nalgiovense</name>
    <dbReference type="NCBI Taxonomy" id="60175"/>
    <lineage>
        <taxon>Eukaryota</taxon>
        <taxon>Fungi</taxon>
        <taxon>Dikarya</taxon>
        <taxon>Ascomycota</taxon>
        <taxon>Pezizomycotina</taxon>
        <taxon>Eurotiomycetes</taxon>
        <taxon>Eurotiomycetidae</taxon>
        <taxon>Eurotiales</taxon>
        <taxon>Aspergillaceae</taxon>
        <taxon>Penicillium</taxon>
    </lineage>
</organism>
<feature type="domain" description="Glycosyltransferase family 28 N-terminal" evidence="5">
    <location>
        <begin position="89"/>
        <end position="236"/>
    </location>
</feature>
<dbReference type="GO" id="GO:0012505">
    <property type="term" value="C:endomembrane system"/>
    <property type="evidence" value="ECO:0007669"/>
    <property type="project" value="UniProtKB-SubCell"/>
</dbReference>
<dbReference type="OrthoDB" id="5835829at2759"/>
<dbReference type="Pfam" id="PF03033">
    <property type="entry name" value="Glyco_transf_28"/>
    <property type="match status" value="1"/>
</dbReference>
<gene>
    <name evidence="7" type="ORF">PNAL_LOCUS1586</name>
</gene>
<evidence type="ECO:0000259" key="5">
    <source>
        <dbReference type="Pfam" id="PF03033"/>
    </source>
</evidence>
<evidence type="ECO:0000256" key="3">
    <source>
        <dbReference type="ARBA" id="ARBA00023098"/>
    </source>
</evidence>
<evidence type="ECO:0000313" key="8">
    <source>
        <dbReference type="Proteomes" id="UP001153461"/>
    </source>
</evidence>
<evidence type="ECO:0008006" key="9">
    <source>
        <dbReference type="Google" id="ProtNLM"/>
    </source>
</evidence>
<keyword evidence="3" id="KW-0443">Lipid metabolism</keyword>
<feature type="region of interest" description="Disordered" evidence="4">
    <location>
        <begin position="614"/>
        <end position="664"/>
    </location>
</feature>
<feature type="region of interest" description="Disordered" evidence="4">
    <location>
        <begin position="1"/>
        <end position="31"/>
    </location>
</feature>
<accession>A0A9W4HD86</accession>
<evidence type="ECO:0000256" key="4">
    <source>
        <dbReference type="SAM" id="MobiDB-lite"/>
    </source>
</evidence>